<reference evidence="3 4" key="1">
    <citation type="journal article" date="2014" name="Genome Announc.">
        <title>Genome Sequence of the Microsporidian Species Nematocida sp1 Strain ERTm6 (ATCC PRA-372).</title>
        <authorList>
            <person name="Bakowski M.A."/>
            <person name="Priest M."/>
            <person name="Young S."/>
            <person name="Cuomo C.A."/>
            <person name="Troemel E.R."/>
        </authorList>
    </citation>
    <scope>NUCLEOTIDE SEQUENCE [LARGE SCALE GENOMIC DNA]</scope>
    <source>
        <strain evidence="3 4">ERTm6</strain>
    </source>
</reference>
<feature type="compositionally biased region" description="Polar residues" evidence="1">
    <location>
        <begin position="349"/>
        <end position="358"/>
    </location>
</feature>
<evidence type="ECO:0000256" key="1">
    <source>
        <dbReference type="SAM" id="MobiDB-lite"/>
    </source>
</evidence>
<keyword evidence="2" id="KW-0812">Transmembrane</keyword>
<gene>
    <name evidence="3" type="ORF">NESG_00567</name>
</gene>
<dbReference type="EMBL" id="AKIJ01000001">
    <property type="protein sequence ID" value="KFG27487.1"/>
    <property type="molecule type" value="Genomic_DNA"/>
</dbReference>
<keyword evidence="2" id="KW-1133">Transmembrane helix</keyword>
<dbReference type="HOGENOM" id="CLU_287305_0_0_1"/>
<protein>
    <submittedName>
        <fullName evidence="3">Uncharacterized protein</fullName>
    </submittedName>
</protein>
<name>A0A086J5R9_NEMA1</name>
<proteinExistence type="predicted"/>
<evidence type="ECO:0000313" key="3">
    <source>
        <dbReference type="EMBL" id="KFG27487.1"/>
    </source>
</evidence>
<dbReference type="GeneID" id="77675540"/>
<feature type="transmembrane region" description="Helical" evidence="2">
    <location>
        <begin position="7"/>
        <end position="25"/>
    </location>
</feature>
<accession>A0A086J5R9</accession>
<feature type="compositionally biased region" description="Polar residues" evidence="1">
    <location>
        <begin position="324"/>
        <end position="335"/>
    </location>
</feature>
<feature type="compositionally biased region" description="Polar residues" evidence="1">
    <location>
        <begin position="127"/>
        <end position="141"/>
    </location>
</feature>
<feature type="region of interest" description="Disordered" evidence="1">
    <location>
        <begin position="169"/>
        <end position="254"/>
    </location>
</feature>
<organism evidence="3 4">
    <name type="scientific">Nematocida ausubeli (strain ATCC PRA-371 / ERTm2)</name>
    <name type="common">Nematode killer fungus</name>
    <dbReference type="NCBI Taxonomy" id="1913371"/>
    <lineage>
        <taxon>Eukaryota</taxon>
        <taxon>Fungi</taxon>
        <taxon>Fungi incertae sedis</taxon>
        <taxon>Microsporidia</taxon>
        <taxon>Nematocida</taxon>
    </lineage>
</organism>
<feature type="region of interest" description="Disordered" evidence="1">
    <location>
        <begin position="580"/>
        <end position="600"/>
    </location>
</feature>
<dbReference type="Proteomes" id="UP000054524">
    <property type="component" value="Unassembled WGS sequence"/>
</dbReference>
<feature type="compositionally biased region" description="Low complexity" evidence="1">
    <location>
        <begin position="176"/>
        <end position="216"/>
    </location>
</feature>
<keyword evidence="4" id="KW-1185">Reference proteome</keyword>
<sequence>MLPSIKIVGLVSLVLGASLIAGVYLHNANTSKKKAEAPRIATIRNYRNNAYKNKSTEEFISLNRPDSAVYMPNMVKCEDSYSKMYPNSSDSDDRRNNTDINQKKNNVCYGANEICIENVHLSKYATNTRIQNPQSKEPNYNSKDREVQPQPNLSMSEIIEKARAIAQELRQNQEQSNSSTTSTPSTTSIPSESSASNASSTTSTPSITSDLPPISTKAENTTKTTGVSILQQEVQPNVGTPNNPPIEEEEESSLTTKIIKLGSDLRANGLILDPSENNDDLKEESVEDPPQLNVTNPIPTDERNSFVAQPEILYIREKGEPPHTNVNSSDSQPEIFSNPEERQPPPTDVNPSDSQPGTVLTPEKKQPPETEENSSGGESEILSNSEERQLPETNEENSSGGESEILSNSEERQPPETNEENSDSTSVKANAKKANISVSDILTIQKVFTDKSGAKWNHLLHAVDSPNKDSLNISINKFNKSMQDPVMHMLRYNQSYIEIVKEGDAYPKTIDMKNLTNTLGECIKKIENQNHNSDVLRNMKSIVFHTILLNSLLETSSKSILKEGDIIFNLRKELDNEIENTDKQHKQNKNIRQPSNSQELKKEKIKAVLNKAQDQLQPWKEESKTHAEEIEKSVSDFMEAHKDLGNIDDFNLSEIANTHQDNHPPAAVTLHNKTSPKEFFLCNIKNLLVPKDKQSENRRREVKTTITFDEMSTRSKEKTSVIYYLLKDADEKRRKLSKNIGFIFFEECSGFISSCNASSHGGSTLNLRTNRSLSASKRHSASVPALNSISKTLPGGELYILSPNKILTFSASVLANIEYLLSKIEKNTEGKETWCDSHTELIALVRFTMCIFANASLEQCNLLVNNRVNSNMFSIVYKLLFYKNTVSSDIVANYEKTINKQKHSIEKNSYFEHNGLNNRNINLWGASALDLENVDYIKNILTRNNRK</sequence>
<dbReference type="RefSeq" id="XP_052906042.1">
    <property type="nucleotide sequence ID" value="XM_053048217.1"/>
</dbReference>
<comment type="caution">
    <text evidence="3">The sequence shown here is derived from an EMBL/GenBank/DDBJ whole genome shotgun (WGS) entry which is preliminary data.</text>
</comment>
<dbReference type="AlphaFoldDB" id="A0A086J5R9"/>
<feature type="compositionally biased region" description="Low complexity" evidence="1">
    <location>
        <begin position="373"/>
        <end position="384"/>
    </location>
</feature>
<feature type="region of interest" description="Disordered" evidence="1">
    <location>
        <begin position="127"/>
        <end position="151"/>
    </location>
</feature>
<keyword evidence="2" id="KW-0472">Membrane</keyword>
<feature type="region of interest" description="Disordered" evidence="1">
    <location>
        <begin position="269"/>
        <end position="429"/>
    </location>
</feature>
<feature type="compositionally biased region" description="Low complexity" evidence="1">
    <location>
        <begin position="396"/>
        <end position="408"/>
    </location>
</feature>
<feature type="compositionally biased region" description="Polar residues" evidence="1">
    <location>
        <begin position="217"/>
        <end position="241"/>
    </location>
</feature>
<feature type="region of interest" description="Disordered" evidence="1">
    <location>
        <begin position="81"/>
        <end position="101"/>
    </location>
</feature>
<evidence type="ECO:0000256" key="2">
    <source>
        <dbReference type="SAM" id="Phobius"/>
    </source>
</evidence>
<evidence type="ECO:0000313" key="4">
    <source>
        <dbReference type="Proteomes" id="UP000054524"/>
    </source>
</evidence>